<keyword evidence="2" id="KW-0479">Metal-binding</keyword>
<evidence type="ECO:0000256" key="2">
    <source>
        <dbReference type="ARBA" id="ARBA00022723"/>
    </source>
</evidence>
<dbReference type="RefSeq" id="WP_014904219.1">
    <property type="nucleotide sequence ID" value="NC_018515.1"/>
</dbReference>
<dbReference type="InterPro" id="IPR017941">
    <property type="entry name" value="Rieske_2Fe-2S"/>
</dbReference>
<keyword evidence="1" id="KW-0001">2Fe-2S</keyword>
<dbReference type="STRING" id="768704.Desmer_3461"/>
<dbReference type="InterPro" id="IPR005805">
    <property type="entry name" value="Rieske_Fe-S_prot_C"/>
</dbReference>
<keyword evidence="9" id="KW-1185">Reference proteome</keyword>
<evidence type="ECO:0000313" key="8">
    <source>
        <dbReference type="EMBL" id="AFQ45310.1"/>
    </source>
</evidence>
<evidence type="ECO:0000313" key="9">
    <source>
        <dbReference type="Proteomes" id="UP000005262"/>
    </source>
</evidence>
<evidence type="ECO:0000256" key="5">
    <source>
        <dbReference type="ARBA" id="ARBA00023157"/>
    </source>
</evidence>
<dbReference type="PROSITE" id="PS51318">
    <property type="entry name" value="TAT"/>
    <property type="match status" value="1"/>
</dbReference>
<dbReference type="Proteomes" id="UP000005262">
    <property type="component" value="Chromosome"/>
</dbReference>
<name>J7IUD2_DESMD</name>
<dbReference type="InterPro" id="IPR014349">
    <property type="entry name" value="Rieske_Fe-S_prot"/>
</dbReference>
<dbReference type="SUPFAM" id="SSF50022">
    <property type="entry name" value="ISP domain"/>
    <property type="match status" value="1"/>
</dbReference>
<dbReference type="InterPro" id="IPR006311">
    <property type="entry name" value="TAT_signal"/>
</dbReference>
<dbReference type="Pfam" id="PF00355">
    <property type="entry name" value="Rieske"/>
    <property type="match status" value="1"/>
</dbReference>
<dbReference type="KEGG" id="dmi:Desmer_3461"/>
<dbReference type="Gene3D" id="2.102.10.10">
    <property type="entry name" value="Rieske [2Fe-2S] iron-sulphur domain"/>
    <property type="match status" value="1"/>
</dbReference>
<keyword evidence="5" id="KW-1015">Disulfide bond</keyword>
<dbReference type="AlphaFoldDB" id="J7IUD2"/>
<evidence type="ECO:0000256" key="6">
    <source>
        <dbReference type="ARBA" id="ARBA00034078"/>
    </source>
</evidence>
<dbReference type="PRINTS" id="PR00162">
    <property type="entry name" value="RIESKE"/>
</dbReference>
<dbReference type="GO" id="GO:0046872">
    <property type="term" value="F:metal ion binding"/>
    <property type="evidence" value="ECO:0007669"/>
    <property type="project" value="UniProtKB-KW"/>
</dbReference>
<evidence type="ECO:0000256" key="3">
    <source>
        <dbReference type="ARBA" id="ARBA00023004"/>
    </source>
</evidence>
<protein>
    <submittedName>
        <fullName evidence="8">Rieske Fe-S protein</fullName>
    </submittedName>
</protein>
<dbReference type="InterPro" id="IPR036922">
    <property type="entry name" value="Rieske_2Fe-2S_sf"/>
</dbReference>
<comment type="cofactor">
    <cofactor evidence="6">
        <name>[2Fe-2S] cluster</name>
        <dbReference type="ChEBI" id="CHEBI:190135"/>
    </cofactor>
</comment>
<dbReference type="PROSITE" id="PS51296">
    <property type="entry name" value="RIESKE"/>
    <property type="match status" value="1"/>
</dbReference>
<evidence type="ECO:0000259" key="7">
    <source>
        <dbReference type="PROSITE" id="PS51296"/>
    </source>
</evidence>
<organism evidence="8 9">
    <name type="scientific">Desulfosporosinus meridiei (strain ATCC BAA-275 / DSM 13257 / KCTC 12902 / NCIMB 13706 / S10)</name>
    <dbReference type="NCBI Taxonomy" id="768704"/>
    <lineage>
        <taxon>Bacteria</taxon>
        <taxon>Bacillati</taxon>
        <taxon>Bacillota</taxon>
        <taxon>Clostridia</taxon>
        <taxon>Eubacteriales</taxon>
        <taxon>Desulfitobacteriaceae</taxon>
        <taxon>Desulfosporosinus</taxon>
    </lineage>
</organism>
<dbReference type="GO" id="GO:0051537">
    <property type="term" value="F:2 iron, 2 sulfur cluster binding"/>
    <property type="evidence" value="ECO:0007669"/>
    <property type="project" value="UniProtKB-KW"/>
</dbReference>
<accession>J7IUD2</accession>
<keyword evidence="4" id="KW-0411">Iron-sulfur</keyword>
<sequence>MENTSNSRKITRRQFLTLTASIPLGLAVVTPMTLLAGTLNPPQSLMPTPPKMAVIKEADIQDEPLEFVYDGAPALLFKREGEILAFSRVCTHLGCIVSWNAEAQQFECPCHGGIYNAKGDVVKGPPPKPLLKLATWLEEGIVMAQLKEA</sequence>
<reference evidence="9" key="2">
    <citation type="submission" date="2012-08" db="EMBL/GenBank/DDBJ databases">
        <title>Finished genome of Desulfosporosinus meridiei DSM 13257.</title>
        <authorList>
            <person name="Huntemann M."/>
            <person name="Wei C.-L."/>
            <person name="Han J."/>
            <person name="Detter J.C."/>
            <person name="Han C."/>
            <person name="Davenport K."/>
            <person name="Daligault H."/>
            <person name="Erkkila T."/>
            <person name="Gu W."/>
            <person name="Munk A.C.C."/>
            <person name="Teshima H."/>
            <person name="Xu Y."/>
            <person name="Chain P."/>
            <person name="Tapia R."/>
            <person name="Chen A."/>
            <person name="Krypides N."/>
            <person name="Mavromatis K."/>
            <person name="Markowitz V."/>
            <person name="Szeto E."/>
            <person name="Ivanova N."/>
            <person name="Mikhailova N."/>
            <person name="Ovchinnikova G."/>
            <person name="Pagani I."/>
            <person name="Pati A."/>
            <person name="Goodwin L."/>
            <person name="Peters L."/>
            <person name="Pitluck S."/>
            <person name="Woyke T."/>
            <person name="Pester M."/>
            <person name="Spring S."/>
            <person name="Ollivier B."/>
            <person name="Rattei T."/>
            <person name="Klenk H.-P."/>
            <person name="Wagner M."/>
            <person name="Loy A."/>
        </authorList>
    </citation>
    <scope>NUCLEOTIDE SEQUENCE [LARGE SCALE GENOMIC DNA]</scope>
    <source>
        <strain evidence="9">ATCC BAA-275 / DSM 13257 / NCIMB 13706 / S10</strain>
    </source>
</reference>
<dbReference type="eggNOG" id="COG0723">
    <property type="taxonomic scope" value="Bacteria"/>
</dbReference>
<dbReference type="GO" id="GO:0016020">
    <property type="term" value="C:membrane"/>
    <property type="evidence" value="ECO:0007669"/>
    <property type="project" value="InterPro"/>
</dbReference>
<dbReference type="GO" id="GO:0004497">
    <property type="term" value="F:monooxygenase activity"/>
    <property type="evidence" value="ECO:0007669"/>
    <property type="project" value="UniProtKB-ARBA"/>
</dbReference>
<dbReference type="GO" id="GO:0016705">
    <property type="term" value="F:oxidoreductase activity, acting on paired donors, with incorporation or reduction of molecular oxygen"/>
    <property type="evidence" value="ECO:0007669"/>
    <property type="project" value="UniProtKB-ARBA"/>
</dbReference>
<dbReference type="EMBL" id="CP003629">
    <property type="protein sequence ID" value="AFQ45310.1"/>
    <property type="molecule type" value="Genomic_DNA"/>
</dbReference>
<feature type="domain" description="Rieske" evidence="7">
    <location>
        <begin position="52"/>
        <end position="144"/>
    </location>
</feature>
<dbReference type="OrthoDB" id="9767869at2"/>
<evidence type="ECO:0000256" key="1">
    <source>
        <dbReference type="ARBA" id="ARBA00022714"/>
    </source>
</evidence>
<proteinExistence type="predicted"/>
<keyword evidence="3" id="KW-0408">Iron</keyword>
<dbReference type="PANTHER" id="PTHR10134">
    <property type="entry name" value="CYTOCHROME B-C1 COMPLEX SUBUNIT RIESKE, MITOCHONDRIAL"/>
    <property type="match status" value="1"/>
</dbReference>
<gene>
    <name evidence="8" type="ordered locus">Desmer_3461</name>
</gene>
<evidence type="ECO:0000256" key="4">
    <source>
        <dbReference type="ARBA" id="ARBA00023014"/>
    </source>
</evidence>
<reference evidence="8 9" key="1">
    <citation type="journal article" date="2012" name="J. Bacteriol.">
        <title>Complete genome sequences of Desulfosporosinus orientis DSM765T, Desulfosporosinus youngiae DSM17734T, Desulfosporosinus meridiei DSM13257T, and Desulfosporosinus acidiphilus DSM22704T.</title>
        <authorList>
            <person name="Pester M."/>
            <person name="Brambilla E."/>
            <person name="Alazard D."/>
            <person name="Rattei T."/>
            <person name="Weinmaier T."/>
            <person name="Han J."/>
            <person name="Lucas S."/>
            <person name="Lapidus A."/>
            <person name="Cheng J.F."/>
            <person name="Goodwin L."/>
            <person name="Pitluck S."/>
            <person name="Peters L."/>
            <person name="Ovchinnikova G."/>
            <person name="Teshima H."/>
            <person name="Detter J.C."/>
            <person name="Han C.S."/>
            <person name="Tapia R."/>
            <person name="Land M.L."/>
            <person name="Hauser L."/>
            <person name="Kyrpides N.C."/>
            <person name="Ivanova N.N."/>
            <person name="Pagani I."/>
            <person name="Huntmann M."/>
            <person name="Wei C.L."/>
            <person name="Davenport K.W."/>
            <person name="Daligault H."/>
            <person name="Chain P.S."/>
            <person name="Chen A."/>
            <person name="Mavromatis K."/>
            <person name="Markowitz V."/>
            <person name="Szeto E."/>
            <person name="Mikhailova N."/>
            <person name="Pati A."/>
            <person name="Wagner M."/>
            <person name="Woyke T."/>
            <person name="Ollivier B."/>
            <person name="Klenk H.P."/>
            <person name="Spring S."/>
            <person name="Loy A."/>
        </authorList>
    </citation>
    <scope>NUCLEOTIDE SEQUENCE [LARGE SCALE GENOMIC DNA]</scope>
    <source>
        <strain evidence="9">ATCC BAA-275 / DSM 13257 / NCIMB 13706 / S10</strain>
    </source>
</reference>
<dbReference type="HOGENOM" id="CLU_055690_1_1_9"/>